<keyword evidence="3" id="KW-1185">Reference proteome</keyword>
<comment type="caution">
    <text evidence="2">The sequence shown here is derived from an EMBL/GenBank/DDBJ whole genome shotgun (WGS) entry which is preliminary data.</text>
</comment>
<organism evidence="2 3">
    <name type="scientific">Oryzihumus leptocrescens</name>
    <dbReference type="NCBI Taxonomy" id="297536"/>
    <lineage>
        <taxon>Bacteria</taxon>
        <taxon>Bacillati</taxon>
        <taxon>Actinomycetota</taxon>
        <taxon>Actinomycetes</taxon>
        <taxon>Micrococcales</taxon>
        <taxon>Intrasporangiaceae</taxon>
        <taxon>Oryzihumus</taxon>
    </lineage>
</organism>
<reference evidence="2 3" key="1">
    <citation type="submission" date="2019-06" db="EMBL/GenBank/DDBJ databases">
        <title>Sequencing the genomes of 1000 actinobacteria strains.</title>
        <authorList>
            <person name="Klenk H.-P."/>
        </authorList>
    </citation>
    <scope>NUCLEOTIDE SEQUENCE [LARGE SCALE GENOMIC DNA]</scope>
    <source>
        <strain evidence="2 3">DSM 18082</strain>
    </source>
</reference>
<dbReference type="Proteomes" id="UP000319514">
    <property type="component" value="Unassembled WGS sequence"/>
</dbReference>
<dbReference type="RefSeq" id="WP_141787893.1">
    <property type="nucleotide sequence ID" value="NZ_VFOQ01000001.1"/>
</dbReference>
<dbReference type="EMBL" id="VFOQ01000001">
    <property type="protein sequence ID" value="TQL59935.1"/>
    <property type="molecule type" value="Genomic_DNA"/>
</dbReference>
<evidence type="ECO:0000313" key="2">
    <source>
        <dbReference type="EMBL" id="TQL59935.1"/>
    </source>
</evidence>
<evidence type="ECO:0000313" key="3">
    <source>
        <dbReference type="Proteomes" id="UP000319514"/>
    </source>
</evidence>
<dbReference type="OrthoDB" id="3541690at2"/>
<proteinExistence type="predicted"/>
<gene>
    <name evidence="2" type="ORF">FB474_1310</name>
</gene>
<dbReference type="AlphaFoldDB" id="A0A542ZHX3"/>
<accession>A0A542ZHX3</accession>
<sequence>MDVADAMDELYKRAPEQFVAHRASLVSRLKESGQVELARQVGTARRPSLAAWAINLVFRSDPGRAQQLAELGRAMREAQAAMEGDRIRELTARRRELVDELTATAATLAGAQGHVLEGTARRELAATLTAALVSDEAYAAATSGVLTRSLSYSGFGDVDVTAATATPLTPARAAATGSTGSTGSADAADAAEPAGAAAGTEAREQARQVVIEAESGVEQRRRELEAAREGEAALSAAVEELHQQLDARRAELARARSRVSEADAALTRAAAVLDSARRAMDRT</sequence>
<feature type="region of interest" description="Disordered" evidence="1">
    <location>
        <begin position="171"/>
        <end position="200"/>
    </location>
</feature>
<name>A0A542ZHX3_9MICO</name>
<evidence type="ECO:0000256" key="1">
    <source>
        <dbReference type="SAM" id="MobiDB-lite"/>
    </source>
</evidence>
<protein>
    <submittedName>
        <fullName evidence="2">Uncharacterized protein</fullName>
    </submittedName>
</protein>